<sequence length="73" mass="8684">MEGEILKYGWLIVLTLAQIIYLWIRMVGKRNGRKRDDKPNNPGKYGERIASLETDVENIKEDIREIKRKLNRK</sequence>
<gene>
    <name evidence="2" type="ORF">S01H4_25109</name>
</gene>
<organism evidence="2">
    <name type="scientific">marine sediment metagenome</name>
    <dbReference type="NCBI Taxonomy" id="412755"/>
    <lineage>
        <taxon>unclassified sequences</taxon>
        <taxon>metagenomes</taxon>
        <taxon>ecological metagenomes</taxon>
    </lineage>
</organism>
<reference evidence="2" key="1">
    <citation type="journal article" date="2014" name="Front. Microbiol.">
        <title>High frequency of phylogenetically diverse reductive dehalogenase-homologous genes in deep subseafloor sedimentary metagenomes.</title>
        <authorList>
            <person name="Kawai M."/>
            <person name="Futagami T."/>
            <person name="Toyoda A."/>
            <person name="Takaki Y."/>
            <person name="Nishi S."/>
            <person name="Hori S."/>
            <person name="Arai W."/>
            <person name="Tsubouchi T."/>
            <person name="Morono Y."/>
            <person name="Uchiyama I."/>
            <person name="Ito T."/>
            <person name="Fujiyama A."/>
            <person name="Inagaki F."/>
            <person name="Takami H."/>
        </authorList>
    </citation>
    <scope>NUCLEOTIDE SEQUENCE</scope>
    <source>
        <strain evidence="2">Expedition CK06-06</strain>
    </source>
</reference>
<evidence type="ECO:0008006" key="3">
    <source>
        <dbReference type="Google" id="ProtNLM"/>
    </source>
</evidence>
<keyword evidence="1" id="KW-1133">Transmembrane helix</keyword>
<protein>
    <recommendedName>
        <fullName evidence="3">Phage shock protein B</fullName>
    </recommendedName>
</protein>
<keyword evidence="1" id="KW-0812">Transmembrane</keyword>
<evidence type="ECO:0000313" key="2">
    <source>
        <dbReference type="EMBL" id="GAG89444.1"/>
    </source>
</evidence>
<name>X1B150_9ZZZZ</name>
<feature type="transmembrane region" description="Helical" evidence="1">
    <location>
        <begin position="6"/>
        <end position="24"/>
    </location>
</feature>
<comment type="caution">
    <text evidence="2">The sequence shown here is derived from an EMBL/GenBank/DDBJ whole genome shotgun (WGS) entry which is preliminary data.</text>
</comment>
<evidence type="ECO:0000256" key="1">
    <source>
        <dbReference type="SAM" id="Phobius"/>
    </source>
</evidence>
<dbReference type="AlphaFoldDB" id="X1B150"/>
<keyword evidence="1" id="KW-0472">Membrane</keyword>
<accession>X1B150</accession>
<dbReference type="EMBL" id="BART01011902">
    <property type="protein sequence ID" value="GAG89444.1"/>
    <property type="molecule type" value="Genomic_DNA"/>
</dbReference>
<proteinExistence type="predicted"/>